<evidence type="ECO:0000313" key="3">
    <source>
        <dbReference type="WBParaSite" id="TREG1_82610.1"/>
    </source>
</evidence>
<name>A0AA85KEG8_TRIRE</name>
<feature type="compositionally biased region" description="Low complexity" evidence="1">
    <location>
        <begin position="322"/>
        <end position="335"/>
    </location>
</feature>
<reference evidence="3" key="2">
    <citation type="submission" date="2023-11" db="UniProtKB">
        <authorList>
            <consortium name="WormBaseParasite"/>
        </authorList>
    </citation>
    <scope>IDENTIFICATION</scope>
</reference>
<feature type="compositionally biased region" description="Acidic residues" evidence="1">
    <location>
        <begin position="383"/>
        <end position="397"/>
    </location>
</feature>
<protein>
    <submittedName>
        <fullName evidence="3">Uncharacterized protein</fullName>
    </submittedName>
</protein>
<dbReference type="AlphaFoldDB" id="A0AA85KEG8"/>
<feature type="region of interest" description="Disordered" evidence="1">
    <location>
        <begin position="34"/>
        <end position="88"/>
    </location>
</feature>
<feature type="compositionally biased region" description="Acidic residues" evidence="1">
    <location>
        <begin position="54"/>
        <end position="85"/>
    </location>
</feature>
<dbReference type="WBParaSite" id="TREG1_82610.1">
    <property type="protein sequence ID" value="TREG1_82610.1"/>
    <property type="gene ID" value="TREG1_82610"/>
</dbReference>
<keyword evidence="2" id="KW-1185">Reference proteome</keyword>
<evidence type="ECO:0000256" key="1">
    <source>
        <dbReference type="SAM" id="MobiDB-lite"/>
    </source>
</evidence>
<dbReference type="Proteomes" id="UP000050795">
    <property type="component" value="Unassembled WGS sequence"/>
</dbReference>
<feature type="region of interest" description="Disordered" evidence="1">
    <location>
        <begin position="318"/>
        <end position="343"/>
    </location>
</feature>
<feature type="compositionally biased region" description="Pro residues" evidence="1">
    <location>
        <begin position="38"/>
        <end position="48"/>
    </location>
</feature>
<feature type="region of interest" description="Disordered" evidence="1">
    <location>
        <begin position="102"/>
        <end position="125"/>
    </location>
</feature>
<accession>A0AA85KEG8</accession>
<proteinExistence type="predicted"/>
<feature type="region of interest" description="Disordered" evidence="1">
    <location>
        <begin position="377"/>
        <end position="401"/>
    </location>
</feature>
<organism evidence="2 3">
    <name type="scientific">Trichobilharzia regenti</name>
    <name type="common">Nasal bird schistosome</name>
    <dbReference type="NCBI Taxonomy" id="157069"/>
    <lineage>
        <taxon>Eukaryota</taxon>
        <taxon>Metazoa</taxon>
        <taxon>Spiralia</taxon>
        <taxon>Lophotrochozoa</taxon>
        <taxon>Platyhelminthes</taxon>
        <taxon>Trematoda</taxon>
        <taxon>Digenea</taxon>
        <taxon>Strigeidida</taxon>
        <taxon>Schistosomatoidea</taxon>
        <taxon>Schistosomatidae</taxon>
        <taxon>Trichobilharzia</taxon>
    </lineage>
</organism>
<reference evidence="2" key="1">
    <citation type="submission" date="2022-06" db="EMBL/GenBank/DDBJ databases">
        <authorList>
            <person name="Berger JAMES D."/>
            <person name="Berger JAMES D."/>
        </authorList>
    </citation>
    <scope>NUCLEOTIDE SEQUENCE [LARGE SCALE GENOMIC DNA]</scope>
</reference>
<sequence>MTPGISNSPRHCSHHHYHHHHCYAHTHCHINQNCRGDVPPPQPPPAPPQRHEEDNLDGEDDGEGMEEDYDDDEDEDIDDGNELGDEDPKRYYHHYHHLIGQPVSPQHHHHQQQQNHKSYDITDAPGSYTNLEQNKTVRGYFPFDNIHTGQDESRLPLGNKTGIIGGDTLAYIDDYHDPSIEYYSRLNRSPKDWKTNRGETDHIRSSQQSQLSTLVQYTGNNSKKYDIRLTGTLPSVSSSAMSAVSSVPFSHLTVENFRDSNLTTISLSTSSDCMPDSVQTNLTNSLSFLPTNISLDYLNPIWRNQSAHKMNQSLSDIPIQIDNNDNDNNNNNNNNGDDRDSTSKQIHSRLLINQIQNSKFEFSKQITTQSDNGVITVVNVGDGDGDEEEDDDGDGDGDENRSIWSLNAIQQQGECNNNTEIIPINQSNFLTMNSMNFESASGVRDSSLLMTG</sequence>
<evidence type="ECO:0000313" key="2">
    <source>
        <dbReference type="Proteomes" id="UP000050795"/>
    </source>
</evidence>